<feature type="transmembrane region" description="Helical" evidence="3">
    <location>
        <begin position="1156"/>
        <end position="1175"/>
    </location>
</feature>
<comment type="similarity">
    <text evidence="1">Belongs to the protein kinase superfamily. TKL Ser/Thr protein kinase family. ROCO subfamily.</text>
</comment>
<feature type="compositionally biased region" description="Basic and acidic residues" evidence="2">
    <location>
        <begin position="375"/>
        <end position="387"/>
    </location>
</feature>
<gene>
    <name evidence="5" type="primary">drkC</name>
    <name evidence="5" type="ORF">AK812_SmicGene31204</name>
</gene>
<sequence>MRFWDVDSDAGERHPSSPSWTGGVSSGLCVVLVLFIGLGAHSSKNALAPAAPLLEAEGMSALLYSMIAASPQLGAIVAPVLWGMAYTWSERLVQVLVPLGDFLGQLVLVAGLELWAANAAPHLTEMVLACGLVIFSIARAGVGVVQHAAMARLLLGQSIAMVGCTGTGKTSLARRAGLTPQEAAEEPQEVPTLTVRCHRAVVSDDATAMQVEFREAPIWELVLDAESHFANGPDGVLFVVDCTRKETVDEVLLHWLHVARYHCGPQAPFLFVGMKKDLVPQEEVTALQSRLEQLHLPTLIGSCLDPTFPSSMLKELLRLRQHPHAHRGAPLLAPLPLLVAGSGGGRSNDLEVLPALQRAALAADVTPRAPSEAPKSARESARGRQSREPWQIARGEVSISARIDAADRGAWQGGGRSPSYFGFWANIPVVAKQVVEQRSGAGSAPAEKLRPSLLYPAVANSDPDAGHIRRRCNALPGLLLHVDVIRGPSRPPAVQSYWADAMWKRRMERACHPSPMWRRLLILLVEEGDWGGATTWRADMTNGFHMTGGLRPGPGWKKRTDDRCKHTASLDALIRSPPKGGGAPAPQVFAQLVAICVISAHLPVLTAFIDNTAGQAALTKGYGMIWQRPGDEWHAGIMVNCRRVPSKAKVVDAVSRDDFARARREGWRVWTPASEIMHILAKSVDDLSTLWTKRRSTWCPVLPPAEPERSLLLKRCGAGKANPEDPEEKLRRLLRELSQVECPYLAKFYGACLDEPEQPVYLVMEYMSGGDLERFLRSKRQELHRPWTPPRSLLLSWSISAAGAVAFLAGLSPPIAHGNLRPSNLLLCTSLALRLSPSGALAPIDHRHQAEIGAPSLESCLYSAPEVLAGEPCNEVEKCIAADVFALGLVLWLMCTGIRPFQHLDNDGMHKPSDHVMEAFKEGRVPRPSLQAVKDSRFRGLLRQAWHEKPEERPHPAEILRRLREIEAVHSFSLSFRVLCMHASGLLLGFVVMIFFGHVVVAICNWTVPRVLDRSGLIGLQITLLLPNAVSVFAASCLACCWGREPVPRSPMRTLSPSPSILSFPLLDEDDPEAEIEQEIAQKSPGRVWALPCTMSASYDCCGNCGHEKLQSEKAIWLLGTWRGLLLGVLHAFQSFTNDLLVSRGRNHKEAGSVVAVNQMIALLLMPLVAFSGYFIGLRIMLVVISLLPFFGTLALLAAPSLLLEAGLLAIATAATVMPVLPLVLVPANSRSCGKSFGLLDSLYGLGQALHVPPLRLRSVPCARRGALKQPCRFSQLRLPPQPCFPCGLHMSSGCDRVHCHLAAASGLRRADAGPGSMTGTDSNHIVRSIVIYMARQQDSQIVHIFRGTCKSISLQGQAVMERIHKPTYDSHSPMGVRLNITALACQAQHQFWKLTDEELGALLSDEIADSKDSPAWLCIMVDQGSAGDPARTEMPMGLYHASARVDELCFFSNESQNAVFKYDGITLFGTYKVEGSCVQVHWHRKSYTKIGRTTKQIQEDIDVQEEMGIEENGYAVRFRDAVYKHQRLTGWKDD</sequence>
<feature type="transmembrane region" description="Helical" evidence="3">
    <location>
        <begin position="20"/>
        <end position="40"/>
    </location>
</feature>
<dbReference type="Proteomes" id="UP000186817">
    <property type="component" value="Unassembled WGS sequence"/>
</dbReference>
<feature type="transmembrane region" description="Helical" evidence="3">
    <location>
        <begin position="1206"/>
        <end position="1226"/>
    </location>
</feature>
<evidence type="ECO:0000259" key="4">
    <source>
        <dbReference type="PROSITE" id="PS50011"/>
    </source>
</evidence>
<dbReference type="InterPro" id="IPR000719">
    <property type="entry name" value="Prot_kinase_dom"/>
</dbReference>
<feature type="transmembrane region" description="Helical" evidence="3">
    <location>
        <begin position="61"/>
        <end position="82"/>
    </location>
</feature>
<keyword evidence="5" id="KW-0418">Kinase</keyword>
<dbReference type="PANTHER" id="PTHR44329">
    <property type="entry name" value="SERINE/THREONINE-PROTEIN KINASE TNNI3K-RELATED"/>
    <property type="match status" value="1"/>
</dbReference>
<evidence type="ECO:0000256" key="2">
    <source>
        <dbReference type="SAM" id="MobiDB-lite"/>
    </source>
</evidence>
<feature type="transmembrane region" description="Helical" evidence="3">
    <location>
        <begin position="986"/>
        <end position="1008"/>
    </location>
</feature>
<dbReference type="Pfam" id="PF07714">
    <property type="entry name" value="PK_Tyr_Ser-Thr"/>
    <property type="match status" value="1"/>
</dbReference>
<evidence type="ECO:0000256" key="1">
    <source>
        <dbReference type="ARBA" id="ARBA00008171"/>
    </source>
</evidence>
<keyword evidence="6" id="KW-1185">Reference proteome</keyword>
<feature type="domain" description="Protein kinase" evidence="4">
    <location>
        <begin position="648"/>
        <end position="973"/>
    </location>
</feature>
<dbReference type="InterPro" id="IPR011009">
    <property type="entry name" value="Kinase-like_dom_sf"/>
</dbReference>
<evidence type="ECO:0000313" key="6">
    <source>
        <dbReference type="Proteomes" id="UP000186817"/>
    </source>
</evidence>
<keyword evidence="5" id="KW-0808">Transferase</keyword>
<feature type="transmembrane region" description="Helical" evidence="3">
    <location>
        <begin position="127"/>
        <end position="149"/>
    </location>
</feature>
<dbReference type="PANTHER" id="PTHR44329:SF289">
    <property type="entry name" value="SERINE_THREONINE-PROTEIN KINASE VIK"/>
    <property type="match status" value="1"/>
</dbReference>
<dbReference type="SUPFAM" id="SSF56112">
    <property type="entry name" value="Protein kinase-like (PK-like)"/>
    <property type="match status" value="1"/>
</dbReference>
<feature type="transmembrane region" description="Helical" evidence="3">
    <location>
        <begin position="1182"/>
        <end position="1200"/>
    </location>
</feature>
<dbReference type="Gene3D" id="1.10.510.10">
    <property type="entry name" value="Transferase(Phosphotransferase) domain 1"/>
    <property type="match status" value="1"/>
</dbReference>
<comment type="caution">
    <text evidence="5">The sequence shown here is derived from an EMBL/GenBank/DDBJ whole genome shotgun (WGS) entry which is preliminary data.</text>
</comment>
<evidence type="ECO:0000313" key="5">
    <source>
        <dbReference type="EMBL" id="OLP87570.1"/>
    </source>
</evidence>
<dbReference type="SUPFAM" id="SSF103473">
    <property type="entry name" value="MFS general substrate transporter"/>
    <property type="match status" value="1"/>
</dbReference>
<keyword evidence="3" id="KW-0472">Membrane</keyword>
<reference evidence="5 6" key="1">
    <citation type="submission" date="2016-02" db="EMBL/GenBank/DDBJ databases">
        <title>Genome analysis of coral dinoflagellate symbionts highlights evolutionary adaptations to a symbiotic lifestyle.</title>
        <authorList>
            <person name="Aranda M."/>
            <person name="Li Y."/>
            <person name="Liew Y.J."/>
            <person name="Baumgarten S."/>
            <person name="Simakov O."/>
            <person name="Wilson M."/>
            <person name="Piel J."/>
            <person name="Ashoor H."/>
            <person name="Bougouffa S."/>
            <person name="Bajic V.B."/>
            <person name="Ryu T."/>
            <person name="Ravasi T."/>
            <person name="Bayer T."/>
            <person name="Micklem G."/>
            <person name="Kim H."/>
            <person name="Bhak J."/>
            <person name="Lajeunesse T.C."/>
            <person name="Voolstra C.R."/>
        </authorList>
    </citation>
    <scope>NUCLEOTIDE SEQUENCE [LARGE SCALE GENOMIC DNA]</scope>
    <source>
        <strain evidence="5 6">CCMP2467</strain>
    </source>
</reference>
<keyword evidence="3" id="KW-0812">Transmembrane</keyword>
<dbReference type="InterPro" id="IPR027417">
    <property type="entry name" value="P-loop_NTPase"/>
</dbReference>
<dbReference type="InterPro" id="IPR001245">
    <property type="entry name" value="Ser-Thr/Tyr_kinase_cat_dom"/>
</dbReference>
<dbReference type="InterPro" id="IPR051681">
    <property type="entry name" value="Ser/Thr_Kinases-Pseudokinases"/>
</dbReference>
<organism evidence="5 6">
    <name type="scientific">Symbiodinium microadriaticum</name>
    <name type="common">Dinoflagellate</name>
    <name type="synonym">Zooxanthella microadriatica</name>
    <dbReference type="NCBI Taxonomy" id="2951"/>
    <lineage>
        <taxon>Eukaryota</taxon>
        <taxon>Sar</taxon>
        <taxon>Alveolata</taxon>
        <taxon>Dinophyceae</taxon>
        <taxon>Suessiales</taxon>
        <taxon>Symbiodiniaceae</taxon>
        <taxon>Symbiodinium</taxon>
    </lineage>
</organism>
<dbReference type="CDD" id="cd00882">
    <property type="entry name" value="Ras_like_GTPase"/>
    <property type="match status" value="1"/>
</dbReference>
<feature type="region of interest" description="Disordered" evidence="2">
    <location>
        <begin position="363"/>
        <end position="388"/>
    </location>
</feature>
<dbReference type="OrthoDB" id="424922at2759"/>
<keyword evidence="3" id="KW-1133">Transmembrane helix</keyword>
<feature type="transmembrane region" description="Helical" evidence="3">
    <location>
        <begin position="102"/>
        <end position="120"/>
    </location>
</feature>
<dbReference type="GO" id="GO:0005524">
    <property type="term" value="F:ATP binding"/>
    <property type="evidence" value="ECO:0007669"/>
    <property type="project" value="InterPro"/>
</dbReference>
<dbReference type="GO" id="GO:0004674">
    <property type="term" value="F:protein serine/threonine kinase activity"/>
    <property type="evidence" value="ECO:0007669"/>
    <property type="project" value="TreeGrafter"/>
</dbReference>
<dbReference type="Gene3D" id="3.40.50.300">
    <property type="entry name" value="P-loop containing nucleotide triphosphate hydrolases"/>
    <property type="match status" value="1"/>
</dbReference>
<feature type="region of interest" description="Disordered" evidence="2">
    <location>
        <begin position="1"/>
        <end position="22"/>
    </location>
</feature>
<proteinExistence type="inferred from homology"/>
<dbReference type="PROSITE" id="PS50011">
    <property type="entry name" value="PROTEIN_KINASE_DOM"/>
    <property type="match status" value="1"/>
</dbReference>
<accession>A0A1Q9CXB2</accession>
<dbReference type="EMBL" id="LSRX01000854">
    <property type="protein sequence ID" value="OLP87570.1"/>
    <property type="molecule type" value="Genomic_DNA"/>
</dbReference>
<name>A0A1Q9CXB2_SYMMI</name>
<protein>
    <submittedName>
        <fullName evidence="5">Putative serine/threonine-protein kinase drkC</fullName>
    </submittedName>
</protein>
<evidence type="ECO:0000256" key="3">
    <source>
        <dbReference type="SAM" id="Phobius"/>
    </source>
</evidence>
<dbReference type="InterPro" id="IPR036259">
    <property type="entry name" value="MFS_trans_sf"/>
</dbReference>
<dbReference type="SUPFAM" id="SSF52540">
    <property type="entry name" value="P-loop containing nucleoside triphosphate hydrolases"/>
    <property type="match status" value="1"/>
</dbReference>